<evidence type="ECO:0000256" key="1">
    <source>
        <dbReference type="ARBA" id="ARBA00004374"/>
    </source>
</evidence>
<dbReference type="eggNOG" id="KOG2602">
    <property type="taxonomic scope" value="Eukaryota"/>
</dbReference>
<dbReference type="Proteomes" id="UP000009131">
    <property type="component" value="Unassembled WGS sequence"/>
</dbReference>
<dbReference type="AlphaFoldDB" id="G7DV80"/>
<dbReference type="OMA" id="SGIWRQI"/>
<feature type="compositionally biased region" description="Polar residues" evidence="6">
    <location>
        <begin position="1"/>
        <end position="20"/>
    </location>
</feature>
<comment type="subcellular location">
    <subcellularLocation>
        <location evidence="1">Mitochondrion outer membrane</location>
        <topology evidence="1">Multi-pass membrane protein</topology>
    </subcellularLocation>
</comment>
<accession>G7DV80</accession>
<comment type="similarity">
    <text evidence="2">Belongs to the SAM50/omp85 family.</text>
</comment>
<feature type="compositionally biased region" description="Basic and acidic residues" evidence="6">
    <location>
        <begin position="24"/>
        <end position="42"/>
    </location>
</feature>
<sequence length="584" mass="63518">MQASDATAAQERAQSVSPKSAQAKLREQAAEGFRKDKYEAPRLFDTLLADTSTSEDRMPADHAAQRQTASASLESSPQQAEVKIVLGLDDLERERVWNEARIQRRLQGDYERSSRRLASLVDESLDKPLRLHAIRVLGADTTRSGFLSTILTPFIERLSPSPLLPAAGQGKTFLQSLGLSAQKGKQPERVAQQTTLEDLLKASKELSANLQRFGIFKDVALSLEDSPSVLAQPGDVDIVVRVKEAGRFFAQTATDIGDGEGNASVTGRIRNALGGAETLEANATLGTKTRSSFQVRFETPIAASPDTRLEAVIYGAERNLGYYASSQEHSRGAQLKLRTVSRLGLHEFGYEAVARHLHSLDSNASISMRNAAGHSTKSALTHVLSRDTRDDPFVASRGYLLRLSQEYAGLGGDAAHFRAEGETQASRLVHPRLGMSAALRLGAMFPLQGRPSLFSDRFQMGGPTSVRMFKMNSMGPKDNGDYIGGDLHWSAGYSLMTPIPGKEHWPLKLHAFVNAGQLIAMDHNATLQQNVWRAVATPAVSTGLGLLYRHQIVRLELNLGVPLAASRSDGLRKGLQFGLGLSFL</sequence>
<dbReference type="PANTHER" id="PTHR12815:SF18">
    <property type="entry name" value="SORTING AND ASSEMBLY MACHINERY COMPONENT 50 HOMOLOG"/>
    <property type="match status" value="1"/>
</dbReference>
<feature type="region of interest" description="Disordered" evidence="6">
    <location>
        <begin position="1"/>
        <end position="76"/>
    </location>
</feature>
<dbReference type="GO" id="GO:0005741">
    <property type="term" value="C:mitochondrial outer membrane"/>
    <property type="evidence" value="ECO:0007669"/>
    <property type="project" value="UniProtKB-SubCell"/>
</dbReference>
<keyword evidence="9" id="KW-1185">Reference proteome</keyword>
<reference evidence="8 9" key="1">
    <citation type="journal article" date="2011" name="J. Gen. Appl. Microbiol.">
        <title>Draft genome sequencing of the enigmatic basidiomycete Mixia osmundae.</title>
        <authorList>
            <person name="Nishida H."/>
            <person name="Nagatsuka Y."/>
            <person name="Sugiyama J."/>
        </authorList>
    </citation>
    <scope>NUCLEOTIDE SEQUENCE [LARGE SCALE GENOMIC DNA]</scope>
    <source>
        <strain evidence="9">CBS 9802 / IAM 14324 / JCM 22182 / KY 12970</strain>
    </source>
</reference>
<dbReference type="RefSeq" id="XP_014570722.1">
    <property type="nucleotide sequence ID" value="XM_014715236.1"/>
</dbReference>
<evidence type="ECO:0000313" key="9">
    <source>
        <dbReference type="Proteomes" id="UP000009131"/>
    </source>
</evidence>
<evidence type="ECO:0000259" key="7">
    <source>
        <dbReference type="Pfam" id="PF01103"/>
    </source>
</evidence>
<name>G7DV80_MIXOS</name>
<dbReference type="HOGENOM" id="CLU_014798_3_1_1"/>
<evidence type="ECO:0000256" key="3">
    <source>
        <dbReference type="ARBA" id="ARBA00022452"/>
    </source>
</evidence>
<dbReference type="Gene3D" id="2.40.160.50">
    <property type="entry name" value="membrane protein fhac: a member of the omp85/tpsb transporter family"/>
    <property type="match status" value="1"/>
</dbReference>
<evidence type="ECO:0000256" key="5">
    <source>
        <dbReference type="ARBA" id="ARBA00023136"/>
    </source>
</evidence>
<dbReference type="EMBL" id="BABT02000037">
    <property type="protein sequence ID" value="GAA94490.1"/>
    <property type="molecule type" value="Genomic_DNA"/>
</dbReference>
<dbReference type="FunCoup" id="G7DV80">
    <property type="interactions" value="382"/>
</dbReference>
<keyword evidence="4" id="KW-0812">Transmembrane</keyword>
<keyword evidence="5" id="KW-0472">Membrane</keyword>
<feature type="compositionally biased region" description="Polar residues" evidence="6">
    <location>
        <begin position="65"/>
        <end position="76"/>
    </location>
</feature>
<dbReference type="InterPro" id="IPR039910">
    <property type="entry name" value="D15-like"/>
</dbReference>
<evidence type="ECO:0000256" key="4">
    <source>
        <dbReference type="ARBA" id="ARBA00022692"/>
    </source>
</evidence>
<dbReference type="OrthoDB" id="1724197at2759"/>
<evidence type="ECO:0000256" key="2">
    <source>
        <dbReference type="ARBA" id="ARBA00010913"/>
    </source>
</evidence>
<dbReference type="InParanoid" id="G7DV80"/>
<evidence type="ECO:0000313" key="8">
    <source>
        <dbReference type="EMBL" id="GAA94490.1"/>
    </source>
</evidence>
<reference evidence="8 9" key="2">
    <citation type="journal article" date="2012" name="Open Biol.">
        <title>Characteristics of nucleosomes and linker DNA regions on the genome of the basidiomycete Mixia osmundae revealed by mono- and dinucleosome mapping.</title>
        <authorList>
            <person name="Nishida H."/>
            <person name="Kondo S."/>
            <person name="Matsumoto T."/>
            <person name="Suzuki Y."/>
            <person name="Yoshikawa H."/>
            <person name="Taylor T.D."/>
            <person name="Sugiyama J."/>
        </authorList>
    </citation>
    <scope>NUCLEOTIDE SEQUENCE [LARGE SCALE GENOMIC DNA]</scope>
    <source>
        <strain evidence="9">CBS 9802 / IAM 14324 / JCM 22182 / KY 12970</strain>
    </source>
</reference>
<feature type="compositionally biased region" description="Basic and acidic residues" evidence="6">
    <location>
        <begin position="54"/>
        <end position="64"/>
    </location>
</feature>
<keyword evidence="3" id="KW-1134">Transmembrane beta strand</keyword>
<dbReference type="STRING" id="764103.G7DV80"/>
<gene>
    <name evidence="8" type="primary">Mo01142</name>
    <name evidence="8" type="ORF">E5Q_01142</name>
</gene>
<evidence type="ECO:0000256" key="6">
    <source>
        <dbReference type="SAM" id="MobiDB-lite"/>
    </source>
</evidence>
<dbReference type="PANTHER" id="PTHR12815">
    <property type="entry name" value="SORTING AND ASSEMBLY MACHINERY SAMM50 PROTEIN FAMILY MEMBER"/>
    <property type="match status" value="1"/>
</dbReference>
<protein>
    <recommendedName>
        <fullName evidence="7">Bacterial surface antigen (D15) domain-containing protein</fullName>
    </recommendedName>
</protein>
<comment type="caution">
    <text evidence="8">The sequence shown here is derived from an EMBL/GenBank/DDBJ whole genome shotgun (WGS) entry which is preliminary data.</text>
</comment>
<dbReference type="Pfam" id="PF01103">
    <property type="entry name" value="Omp85"/>
    <property type="match status" value="1"/>
</dbReference>
<feature type="domain" description="Bacterial surface antigen (D15)" evidence="7">
    <location>
        <begin position="271"/>
        <end position="583"/>
    </location>
</feature>
<organism evidence="8 9">
    <name type="scientific">Mixia osmundae (strain CBS 9802 / IAM 14324 / JCM 22182 / KY 12970)</name>
    <dbReference type="NCBI Taxonomy" id="764103"/>
    <lineage>
        <taxon>Eukaryota</taxon>
        <taxon>Fungi</taxon>
        <taxon>Dikarya</taxon>
        <taxon>Basidiomycota</taxon>
        <taxon>Pucciniomycotina</taxon>
        <taxon>Mixiomycetes</taxon>
        <taxon>Mixiales</taxon>
        <taxon>Mixiaceae</taxon>
        <taxon>Mixia</taxon>
    </lineage>
</organism>
<dbReference type="GO" id="GO:0045040">
    <property type="term" value="P:protein insertion into mitochondrial outer membrane"/>
    <property type="evidence" value="ECO:0007669"/>
    <property type="project" value="TreeGrafter"/>
</dbReference>
<proteinExistence type="inferred from homology"/>
<dbReference type="InterPro" id="IPR000184">
    <property type="entry name" value="Bac_surfAg_D15"/>
</dbReference>